<feature type="transmembrane region" description="Helical" evidence="1">
    <location>
        <begin position="70"/>
        <end position="88"/>
    </location>
</feature>
<dbReference type="AlphaFoldDB" id="A8ZK90"/>
<reference evidence="2 3" key="1">
    <citation type="journal article" date="2008" name="Proc. Natl. Acad. Sci. U.S.A.">
        <title>Niche adaptation and genome expansion in the chlorophyll d-producing cyanobacterium Acaryochloris marina.</title>
        <authorList>
            <person name="Swingley W.D."/>
            <person name="Chen M."/>
            <person name="Cheung P.C."/>
            <person name="Conrad A.L."/>
            <person name="Dejesa L.C."/>
            <person name="Hao J."/>
            <person name="Honchak B.M."/>
            <person name="Karbach L.E."/>
            <person name="Kurdoglu A."/>
            <person name="Lahiri S."/>
            <person name="Mastrian S.D."/>
            <person name="Miyashita H."/>
            <person name="Page L."/>
            <person name="Ramakrishna P."/>
            <person name="Satoh S."/>
            <person name="Sattley W.M."/>
            <person name="Shimada Y."/>
            <person name="Taylor H.L."/>
            <person name="Tomo T."/>
            <person name="Tsuchiya T."/>
            <person name="Wang Z.T."/>
            <person name="Raymond J."/>
            <person name="Mimuro M."/>
            <person name="Blankenship R.E."/>
            <person name="Touchman J.W."/>
        </authorList>
    </citation>
    <scope>NUCLEOTIDE SEQUENCE [LARGE SCALE GENOMIC DNA]</scope>
    <source>
        <strain evidence="3">MBIC 11017</strain>
        <plasmid evidence="3">Plasmid pREB1</plasmid>
    </source>
</reference>
<keyword evidence="2" id="KW-0614">Plasmid</keyword>
<protein>
    <submittedName>
        <fullName evidence="2">Uncharacterized protein</fullName>
    </submittedName>
</protein>
<accession>A8ZK90</accession>
<keyword evidence="3" id="KW-1185">Reference proteome</keyword>
<feature type="transmembrane region" description="Helical" evidence="1">
    <location>
        <begin position="137"/>
        <end position="157"/>
    </location>
</feature>
<gene>
    <name evidence="2" type="ordered locus">AM1_A0081</name>
</gene>
<feature type="transmembrane region" description="Helical" evidence="1">
    <location>
        <begin position="12"/>
        <end position="36"/>
    </location>
</feature>
<feature type="transmembrane region" description="Helical" evidence="1">
    <location>
        <begin position="304"/>
        <end position="325"/>
    </location>
</feature>
<dbReference type="EMBL" id="CP000838">
    <property type="protein sequence ID" value="ABW31590.1"/>
    <property type="molecule type" value="Genomic_DNA"/>
</dbReference>
<evidence type="ECO:0000313" key="2">
    <source>
        <dbReference type="EMBL" id="ABW31590.1"/>
    </source>
</evidence>
<keyword evidence="1" id="KW-0812">Transmembrane</keyword>
<name>A8ZK90_ACAM1</name>
<geneLocation type="plasmid" evidence="2 3">
    <name>pREB1</name>
</geneLocation>
<evidence type="ECO:0000313" key="3">
    <source>
        <dbReference type="Proteomes" id="UP000000268"/>
    </source>
</evidence>
<dbReference type="KEGG" id="amr:AM1_A0081"/>
<feature type="transmembrane region" description="Helical" evidence="1">
    <location>
        <begin position="177"/>
        <end position="197"/>
    </location>
</feature>
<dbReference type="OrthoDB" id="444835at2"/>
<feature type="transmembrane region" description="Helical" evidence="1">
    <location>
        <begin position="262"/>
        <end position="283"/>
    </location>
</feature>
<dbReference type="Proteomes" id="UP000000268">
    <property type="component" value="Plasmid pREB1"/>
</dbReference>
<proteinExistence type="predicted"/>
<keyword evidence="1" id="KW-0472">Membrane</keyword>
<dbReference type="HOGENOM" id="CLU_801535_0_0_3"/>
<feature type="transmembrane region" description="Helical" evidence="1">
    <location>
        <begin position="100"/>
        <end position="117"/>
    </location>
</feature>
<sequence>MPGLQNILLEFYNYFGELPFIGVTLILVGLVSFRAIPMSTDLATSSAAGLVGLIWGNSQRTLVINSTTNLPELGIMLVSLFGLGRLGGIATPLGSNLSNVYLIFIVSPIVLICKWILIKNPNHINNLMILAKLEKQLILWHVFMALLMFFFASFAYLILMGDFQFIQHSEGNAVLDIMSLVISIIVSLCGVIVFLIFESKLKKRRPELFEDIDDTNFEASWSRFFLGVIMLCLSCYILNDLFAVWTELFQNHFVEFSLFPTIHYFIGSLISSLPEMSVAVGNYERLSSPDLNTALGSASQSCMTNLLIAGLGSVIALVLSMVGLLQEI</sequence>
<feature type="transmembrane region" description="Helical" evidence="1">
    <location>
        <begin position="224"/>
        <end position="242"/>
    </location>
</feature>
<evidence type="ECO:0000256" key="1">
    <source>
        <dbReference type="SAM" id="Phobius"/>
    </source>
</evidence>
<keyword evidence="1" id="KW-1133">Transmembrane helix</keyword>
<organism evidence="2 3">
    <name type="scientific">Acaryochloris marina (strain MBIC 11017)</name>
    <dbReference type="NCBI Taxonomy" id="329726"/>
    <lineage>
        <taxon>Bacteria</taxon>
        <taxon>Bacillati</taxon>
        <taxon>Cyanobacteriota</taxon>
        <taxon>Cyanophyceae</taxon>
        <taxon>Acaryochloridales</taxon>
        <taxon>Acaryochloridaceae</taxon>
        <taxon>Acaryochloris</taxon>
    </lineage>
</organism>